<dbReference type="GO" id="GO:0005789">
    <property type="term" value="C:endoplasmic reticulum membrane"/>
    <property type="evidence" value="ECO:0007669"/>
    <property type="project" value="UniProtKB-SubCell"/>
</dbReference>
<feature type="chain" id="PRO_5009187908" description="Dol-P-Glc:Glc(2)Man(9)GlcNAc(2)-PP-Dol alpha-1,2-glucosyltransferase" evidence="15">
    <location>
        <begin position="20"/>
        <end position="402"/>
    </location>
</feature>
<dbReference type="GO" id="GO:0106073">
    <property type="term" value="F:dolichyl pyrophosphate Glc2Man9GlcNAc2 alpha-1,2-glucosyltransferase activity"/>
    <property type="evidence" value="ECO:0007669"/>
    <property type="project" value="UniProtKB-UniRule"/>
</dbReference>
<evidence type="ECO:0000256" key="11">
    <source>
        <dbReference type="ARBA" id="ARBA00023136"/>
    </source>
</evidence>
<evidence type="ECO:0000313" key="17">
    <source>
        <dbReference type="Proteomes" id="UP000095767"/>
    </source>
</evidence>
<feature type="transmembrane region" description="Helical" evidence="14">
    <location>
        <begin position="251"/>
        <end position="276"/>
    </location>
</feature>
<evidence type="ECO:0000313" key="16">
    <source>
        <dbReference type="EMBL" id="OEL21855.1"/>
    </source>
</evidence>
<dbReference type="Proteomes" id="UP000095767">
    <property type="component" value="Unassembled WGS sequence"/>
</dbReference>
<feature type="transmembrane region" description="Helical" evidence="14">
    <location>
        <begin position="327"/>
        <end position="354"/>
    </location>
</feature>
<reference evidence="16 17" key="1">
    <citation type="submission" date="2016-09" db="EMBL/GenBank/DDBJ databases">
        <title>The draft genome of Dichanthelium oligosanthes: A C3 panicoid grass species.</title>
        <authorList>
            <person name="Studer A.J."/>
            <person name="Schnable J.C."/>
            <person name="Brutnell T.P."/>
        </authorList>
    </citation>
    <scope>NUCLEOTIDE SEQUENCE [LARGE SCALE GENOMIC DNA]</scope>
    <source>
        <strain evidence="17">cv. Kellogg 1175</strain>
        <tissue evidence="16">Leaf</tissue>
    </source>
</reference>
<protein>
    <recommendedName>
        <fullName evidence="5 14">Dol-P-Glc:Glc(2)Man(9)GlcNAc(2)-PP-Dol alpha-1,2-glucosyltransferase</fullName>
        <ecNumber evidence="4 14">2.4.1.256</ecNumber>
    </recommendedName>
</protein>
<feature type="signal peptide" evidence="15">
    <location>
        <begin position="1"/>
        <end position="19"/>
    </location>
</feature>
<evidence type="ECO:0000256" key="7">
    <source>
        <dbReference type="ARBA" id="ARBA00022679"/>
    </source>
</evidence>
<keyword evidence="10 14" id="KW-1133">Transmembrane helix</keyword>
<evidence type="ECO:0000256" key="2">
    <source>
        <dbReference type="ARBA" id="ARBA00004922"/>
    </source>
</evidence>
<evidence type="ECO:0000256" key="4">
    <source>
        <dbReference type="ARBA" id="ARBA00011967"/>
    </source>
</evidence>
<sequence length="402" mass="45038">MGRLVVAAAVAGWAIPIVALVNSVVPEPYMDEIFHVPQAQQYCRGDFLTWDPMITTPPGLYYVSLAYVASFFPVAWMFRAADTFDVLCSTAALRSTNVIMAMICAVLFHDLLLCIRPGIGERKATTYAILVALYPVHWFFTFLYYTDVASLAAVLAMYLFCLKKQFWISAMFGAVSILFRQTNVIWIIFFAANGAISYIQGLYPEDNISHENIEPTHQSNKVVSGRDNKITAQEEAWDICLKIWNSKCKLLIAFAPFAVVMVAFVAFIIWNGGIVLGAKEAHVVSPHFAQFLYFGLVSAAALVPWHFTPNQVLDLFHLSGKNKTCSSLAVLVGLGLSFIAVHFFRYYTIPFVILVLHSPVIGNGKLLALGLLYAAADLFTLVMFLFRPFHWEHEPGTQRFMW</sequence>
<dbReference type="EMBL" id="LWDX02046960">
    <property type="protein sequence ID" value="OEL21855.1"/>
    <property type="molecule type" value="Genomic_DNA"/>
</dbReference>
<feature type="transmembrane region" description="Helical" evidence="14">
    <location>
        <begin position="183"/>
        <end position="203"/>
    </location>
</feature>
<comment type="function">
    <text evidence="12">Dol-P-Glc:Glc(2)Man(9)GlcNAc(2)-PP-Dol alpha-1,2-glucosyltransferase that operates in the biosynthetic pathway of dolichol-linked oligosaccharides, the glycan precursors employed in protein asparagine (N)-glycosylation. The assembly of dolichol-linked oligosaccharides begins on the cytosolic side of the endoplasmic reticulum membrane and finishes in its lumen. The sequential addition of sugars to dolichol pyrophosphate produces dolichol-linked oligosaccharides containing fourteen sugars, including two GlcNAcs, nine mannoses and three glucoses. Once assembled, the oligosaccharide is transferred from the lipid to nascent proteins by oligosaccharyltransferases. In the lumen of the endoplasmic reticulum, adds the third and last glucose residue from dolichyl phosphate glucose (Dol-P-Glc) onto the lipid-linked oligosaccharide intermediate Glc(2)Man(9)GlcNAc(2)-PP-Dol to produce Glc(3)Man(9)GlcNAc(2)-PP-Dol.</text>
</comment>
<organism evidence="16 17">
    <name type="scientific">Dichanthelium oligosanthes</name>
    <dbReference type="NCBI Taxonomy" id="888268"/>
    <lineage>
        <taxon>Eukaryota</taxon>
        <taxon>Viridiplantae</taxon>
        <taxon>Streptophyta</taxon>
        <taxon>Embryophyta</taxon>
        <taxon>Tracheophyta</taxon>
        <taxon>Spermatophyta</taxon>
        <taxon>Magnoliopsida</taxon>
        <taxon>Liliopsida</taxon>
        <taxon>Poales</taxon>
        <taxon>Poaceae</taxon>
        <taxon>PACMAD clade</taxon>
        <taxon>Panicoideae</taxon>
        <taxon>Panicodae</taxon>
        <taxon>Paniceae</taxon>
        <taxon>Dichantheliinae</taxon>
        <taxon>Dichanthelium</taxon>
    </lineage>
</organism>
<feature type="transmembrane region" description="Helical" evidence="14">
    <location>
        <begin position="98"/>
        <end position="119"/>
    </location>
</feature>
<dbReference type="InterPro" id="IPR016900">
    <property type="entry name" value="Alg10"/>
</dbReference>
<gene>
    <name evidence="16" type="ORF">BAE44_0017126</name>
</gene>
<dbReference type="EC" id="2.4.1.256" evidence="4 14"/>
<dbReference type="STRING" id="888268.A0A1E5VA19"/>
<comment type="caution">
    <text evidence="16">The sequence shown here is derived from an EMBL/GenBank/DDBJ whole genome shotgun (WGS) entry which is preliminary data.</text>
</comment>
<keyword evidence="11 14" id="KW-0472">Membrane</keyword>
<dbReference type="PANTHER" id="PTHR12989">
    <property type="entry name" value="ALPHA-1,2-GLUCOSYLTRANSFERASE ALG10"/>
    <property type="match status" value="1"/>
</dbReference>
<dbReference type="GO" id="GO:0006488">
    <property type="term" value="P:dolichol-linked oligosaccharide biosynthetic process"/>
    <property type="evidence" value="ECO:0007669"/>
    <property type="project" value="UniProtKB-UniRule"/>
</dbReference>
<comment type="caution">
    <text evidence="14">Lacks conserved residue(s) required for the propagation of feature annotation.</text>
</comment>
<evidence type="ECO:0000256" key="8">
    <source>
        <dbReference type="ARBA" id="ARBA00022692"/>
    </source>
</evidence>
<evidence type="ECO:0000256" key="9">
    <source>
        <dbReference type="ARBA" id="ARBA00022824"/>
    </source>
</evidence>
<dbReference type="PANTHER" id="PTHR12989:SF10">
    <property type="entry name" value="DOL-P-GLC:GLC(2)MAN(9)GLCNAC(2)-PP-DOL ALPHA-1,2-GLUCOSYLTRANSFERASE-RELATED"/>
    <property type="match status" value="1"/>
</dbReference>
<evidence type="ECO:0000256" key="6">
    <source>
        <dbReference type="ARBA" id="ARBA00022676"/>
    </source>
</evidence>
<keyword evidence="15" id="KW-0732">Signal</keyword>
<evidence type="ECO:0000256" key="14">
    <source>
        <dbReference type="PIRNR" id="PIRNR028810"/>
    </source>
</evidence>
<keyword evidence="7 16" id="KW-0808">Transferase</keyword>
<evidence type="ECO:0000256" key="1">
    <source>
        <dbReference type="ARBA" id="ARBA00004477"/>
    </source>
</evidence>
<keyword evidence="6 14" id="KW-0328">Glycosyltransferase</keyword>
<dbReference type="PIRSF" id="PIRSF028810">
    <property type="entry name" value="Alpha1_2_glucosyltferase_Alg10"/>
    <property type="match status" value="1"/>
</dbReference>
<evidence type="ECO:0000256" key="13">
    <source>
        <dbReference type="ARBA" id="ARBA00048064"/>
    </source>
</evidence>
<comment type="similarity">
    <text evidence="3 14">Belongs to the ALG10 glucosyltransferase family.</text>
</comment>
<accession>A0A1E5VA19</accession>
<evidence type="ECO:0000256" key="12">
    <source>
        <dbReference type="ARBA" id="ARBA00044727"/>
    </source>
</evidence>
<dbReference type="OrthoDB" id="4769at2759"/>
<feature type="transmembrane region" description="Helical" evidence="14">
    <location>
        <begin position="366"/>
        <end position="386"/>
    </location>
</feature>
<feature type="transmembrane region" description="Helical" evidence="14">
    <location>
        <begin position="59"/>
        <end position="78"/>
    </location>
</feature>
<feature type="transmembrane region" description="Helical" evidence="14">
    <location>
        <begin position="139"/>
        <end position="162"/>
    </location>
</feature>
<dbReference type="AlphaFoldDB" id="A0A1E5VA19"/>
<dbReference type="Pfam" id="PF04922">
    <property type="entry name" value="DIE2_ALG10"/>
    <property type="match status" value="1"/>
</dbReference>
<comment type="catalytic activity">
    <reaction evidence="13">
        <text>an alpha-D-Glc-(1-&gt;3)-alpha-D-Glc-(1-&gt;3)-alpha-D-Man-(1-&gt;2)-alpha-D-Man-(1-&gt;2)-alpha-D-Man-(1-&gt;3)-[alpha-D-Man-(1-&gt;2)-alpha-D-Man-(1-&gt;3)-[alpha-D-Man-(1-&gt;2)-alpha-D-Man-(1-&gt;6)]-alpha-D-Man-(1-&gt;6)]-beta-D-Man-(1-&gt;4)-beta-D-GlcNAc-(1-&gt;4)-alpha-D-GlcNAc-diphospho-di-trans,poly-cis-dolichol + a di-trans,poly-cis-dolichyl beta-D-glucosyl phosphate = a alpha-D-Glc-(1-&gt;2)-alpha-D-Glc-(1-&gt;3)-alpha-D-Glc-(1-&gt;3)-alpha-D-Man-(1-&gt;2)-alpha-D-Man-(1-&gt;2)-alpha-D-Man-(1-&gt;3)-[alpha-D-Man-(1-&gt;2)-alpha-D-Man-(1-&gt;3)-[alpha-D-Man-(1-&gt;2)-alpha-D-Man-(1-&gt;6)]-alpha-D-Man-(1-&gt;6)]-beta-D-Man-(1-&gt;4)-beta-D-GlcNAc-(1-&gt;4)-alpha-D-GlcNAc-diphospho-di-trans,poly-cis-dolichol + a di-trans,poly-cis-dolichyl phosphate + H(+)</text>
        <dbReference type="Rhea" id="RHEA:29543"/>
        <dbReference type="Rhea" id="RHEA-COMP:19498"/>
        <dbReference type="Rhea" id="RHEA-COMP:19502"/>
        <dbReference type="Rhea" id="RHEA-COMP:19512"/>
        <dbReference type="Rhea" id="RHEA-COMP:19522"/>
        <dbReference type="ChEBI" id="CHEBI:15378"/>
        <dbReference type="ChEBI" id="CHEBI:57525"/>
        <dbReference type="ChEBI" id="CHEBI:57683"/>
        <dbReference type="ChEBI" id="CHEBI:132522"/>
        <dbReference type="ChEBI" id="CHEBI:132523"/>
        <dbReference type="EC" id="2.4.1.256"/>
    </reaction>
    <physiologicalReaction direction="left-to-right" evidence="13">
        <dbReference type="Rhea" id="RHEA:29544"/>
    </physiologicalReaction>
</comment>
<feature type="transmembrane region" description="Helical" evidence="14">
    <location>
        <begin position="288"/>
        <end position="307"/>
    </location>
</feature>
<evidence type="ECO:0000256" key="5">
    <source>
        <dbReference type="ARBA" id="ARBA00018512"/>
    </source>
</evidence>
<evidence type="ECO:0000256" key="3">
    <source>
        <dbReference type="ARBA" id="ARBA00010600"/>
    </source>
</evidence>
<keyword evidence="17" id="KW-1185">Reference proteome</keyword>
<name>A0A1E5VA19_9POAL</name>
<evidence type="ECO:0000256" key="10">
    <source>
        <dbReference type="ARBA" id="ARBA00022989"/>
    </source>
</evidence>
<proteinExistence type="inferred from homology"/>
<evidence type="ECO:0000256" key="15">
    <source>
        <dbReference type="SAM" id="SignalP"/>
    </source>
</evidence>
<comment type="pathway">
    <text evidence="2">Protein modification; protein glycosylation.</text>
</comment>
<comment type="subcellular location">
    <subcellularLocation>
        <location evidence="1">Endoplasmic reticulum membrane</location>
        <topology evidence="1">Multi-pass membrane protein</topology>
    </subcellularLocation>
</comment>
<keyword evidence="8 14" id="KW-0812">Transmembrane</keyword>
<keyword evidence="9" id="KW-0256">Endoplasmic reticulum</keyword>